<proteinExistence type="predicted"/>
<accession>A0A7G1KE24</accession>
<protein>
    <submittedName>
        <fullName evidence="3">Uncharacterized protein</fullName>
    </submittedName>
</protein>
<feature type="compositionally biased region" description="Pro residues" evidence="1">
    <location>
        <begin position="180"/>
        <end position="198"/>
    </location>
</feature>
<feature type="compositionally biased region" description="Pro residues" evidence="1">
    <location>
        <begin position="113"/>
        <end position="126"/>
    </location>
</feature>
<sequence length="253" mass="25734">MSNTVLRARRIKDVVTYVLGIVFGIGLLIGGVVTLNGDGTVDCGGHEMKAGDTCTTTSRHGSSTTRTIDEQNSRNKRIGWTLIVVGPLLSAGCVWLLRGELRKPTGPTAAAGSPPPPNNSPYPMAQPPGVAGVQASPDGFAPGQNISAGHANSAAAPHTPVYPQAAPGGHAPQQQGAPVPGYPPQPGAPGPGYAPPRPGTSGPEYAPPQPGMPGPGSPSPGYRPQPYPGQPPHDYGPPPGYPHSGPPNGYPHH</sequence>
<dbReference type="KEGG" id="nwl:NWFMUON74_02750"/>
<feature type="compositionally biased region" description="Pro residues" evidence="1">
    <location>
        <begin position="205"/>
        <end position="253"/>
    </location>
</feature>
<name>A0A7G1KE24_9NOCA</name>
<reference evidence="3 4" key="1">
    <citation type="submission" date="2020-08" db="EMBL/GenBank/DDBJ databases">
        <title>Genome Sequencing of Nocardia wallacei strain FMUON74 and assembly.</title>
        <authorList>
            <person name="Toyokawa M."/>
            <person name="Uesaka K."/>
        </authorList>
    </citation>
    <scope>NUCLEOTIDE SEQUENCE [LARGE SCALE GENOMIC DNA]</scope>
    <source>
        <strain evidence="3 4">FMUON74</strain>
    </source>
</reference>
<keyword evidence="2" id="KW-0472">Membrane</keyword>
<evidence type="ECO:0000256" key="1">
    <source>
        <dbReference type="SAM" id="MobiDB-lite"/>
    </source>
</evidence>
<dbReference type="RefSeq" id="WP_187686211.1">
    <property type="nucleotide sequence ID" value="NZ_AP023396.1"/>
</dbReference>
<feature type="region of interest" description="Disordered" evidence="1">
    <location>
        <begin position="105"/>
        <end position="253"/>
    </location>
</feature>
<gene>
    <name evidence="3" type="ORF">NWFMUON74_02750</name>
</gene>
<keyword evidence="2" id="KW-1133">Transmembrane helix</keyword>
<dbReference type="AlphaFoldDB" id="A0A7G1KE24"/>
<evidence type="ECO:0000256" key="2">
    <source>
        <dbReference type="SAM" id="Phobius"/>
    </source>
</evidence>
<evidence type="ECO:0000313" key="3">
    <source>
        <dbReference type="EMBL" id="BCK52503.1"/>
    </source>
</evidence>
<dbReference type="GeneID" id="80344905"/>
<feature type="transmembrane region" description="Helical" evidence="2">
    <location>
        <begin position="14"/>
        <end position="35"/>
    </location>
</feature>
<organism evidence="3 4">
    <name type="scientific">Nocardia wallacei</name>
    <dbReference type="NCBI Taxonomy" id="480035"/>
    <lineage>
        <taxon>Bacteria</taxon>
        <taxon>Bacillati</taxon>
        <taxon>Actinomycetota</taxon>
        <taxon>Actinomycetes</taxon>
        <taxon>Mycobacteriales</taxon>
        <taxon>Nocardiaceae</taxon>
        <taxon>Nocardia</taxon>
    </lineage>
</organism>
<dbReference type="Proteomes" id="UP000516173">
    <property type="component" value="Chromosome"/>
</dbReference>
<keyword evidence="2" id="KW-0812">Transmembrane</keyword>
<feature type="compositionally biased region" description="Low complexity" evidence="1">
    <location>
        <begin position="162"/>
        <end position="179"/>
    </location>
</feature>
<feature type="transmembrane region" description="Helical" evidence="2">
    <location>
        <begin position="78"/>
        <end position="97"/>
    </location>
</feature>
<keyword evidence="4" id="KW-1185">Reference proteome</keyword>
<dbReference type="EMBL" id="AP023396">
    <property type="protein sequence ID" value="BCK52503.1"/>
    <property type="molecule type" value="Genomic_DNA"/>
</dbReference>
<evidence type="ECO:0000313" key="4">
    <source>
        <dbReference type="Proteomes" id="UP000516173"/>
    </source>
</evidence>